<dbReference type="EC" id="3.1.3.48" evidence="2"/>
<dbReference type="GO" id="GO:0008138">
    <property type="term" value="F:protein tyrosine/serine/threonine phosphatase activity"/>
    <property type="evidence" value="ECO:0007669"/>
    <property type="project" value="TreeGrafter"/>
</dbReference>
<dbReference type="Pfam" id="PF00782">
    <property type="entry name" value="DSPc"/>
    <property type="match status" value="1"/>
</dbReference>
<dbReference type="OMA" id="FAWQGMQ"/>
<dbReference type="InterPro" id="IPR000340">
    <property type="entry name" value="Dual-sp_phosphatase_cat-dom"/>
</dbReference>
<dbReference type="SMART" id="SM00195">
    <property type="entry name" value="DSPc"/>
    <property type="match status" value="1"/>
</dbReference>
<reference evidence="7 8" key="1">
    <citation type="submission" date="2016-07" db="EMBL/GenBank/DDBJ databases">
        <title>Pervasive Adenine N6-methylation of Active Genes in Fungi.</title>
        <authorList>
            <consortium name="DOE Joint Genome Institute"/>
            <person name="Mondo S.J."/>
            <person name="Dannebaum R.O."/>
            <person name="Kuo R.C."/>
            <person name="Labutti K."/>
            <person name="Haridas S."/>
            <person name="Kuo A."/>
            <person name="Salamov A."/>
            <person name="Ahrendt S.R."/>
            <person name="Lipzen A."/>
            <person name="Sullivan W."/>
            <person name="Andreopoulos W.B."/>
            <person name="Clum A."/>
            <person name="Lindquist E."/>
            <person name="Daum C."/>
            <person name="Ramamoorthy G.K."/>
            <person name="Gryganskyi A."/>
            <person name="Culley D."/>
            <person name="Magnuson J.K."/>
            <person name="James T.Y."/>
            <person name="O'Malley M.A."/>
            <person name="Stajich J.E."/>
            <person name="Spatafora J.W."/>
            <person name="Visel A."/>
            <person name="Grigoriev I.V."/>
        </authorList>
    </citation>
    <scope>NUCLEOTIDE SEQUENCE [LARGE SCALE GENOMIC DNA]</scope>
    <source>
        <strain evidence="7 8">12-1054</strain>
    </source>
</reference>
<dbReference type="PROSITE" id="PS50056">
    <property type="entry name" value="TYR_PHOSPHATASE_2"/>
    <property type="match status" value="1"/>
</dbReference>
<dbReference type="PANTHER" id="PTHR45848">
    <property type="entry name" value="DUAL SPECIFICITY PROTEIN PHOSPHATASE 12 FAMILY MEMBER"/>
    <property type="match status" value="1"/>
</dbReference>
<accession>A0A1Y2FGK0</accession>
<dbReference type="OrthoDB" id="2017893at2759"/>
<proteinExistence type="inferred from homology"/>
<evidence type="ECO:0000256" key="3">
    <source>
        <dbReference type="ARBA" id="ARBA00022801"/>
    </source>
</evidence>
<keyword evidence="3" id="KW-0378">Hydrolase</keyword>
<feature type="domain" description="Tyrosine specific protein phosphatases" evidence="6">
    <location>
        <begin position="154"/>
        <end position="214"/>
    </location>
</feature>
<name>A0A1Y2FGK0_PROLT</name>
<gene>
    <name evidence="7" type="ORF">BCR37DRAFT_392409</name>
</gene>
<evidence type="ECO:0000259" key="5">
    <source>
        <dbReference type="PROSITE" id="PS50054"/>
    </source>
</evidence>
<comment type="similarity">
    <text evidence="1">Belongs to the protein-tyrosine phosphatase family. Non-receptor class dual specificity subfamily.</text>
</comment>
<comment type="caution">
    <text evidence="7">The sequence shown here is derived from an EMBL/GenBank/DDBJ whole genome shotgun (WGS) entry which is preliminary data.</text>
</comment>
<dbReference type="Gene3D" id="3.90.190.10">
    <property type="entry name" value="Protein tyrosine phosphatase superfamily"/>
    <property type="match status" value="1"/>
</dbReference>
<dbReference type="SUPFAM" id="SSF52799">
    <property type="entry name" value="(Phosphotyrosine protein) phosphatases II"/>
    <property type="match status" value="1"/>
</dbReference>
<evidence type="ECO:0000256" key="1">
    <source>
        <dbReference type="ARBA" id="ARBA00008601"/>
    </source>
</evidence>
<evidence type="ECO:0000256" key="2">
    <source>
        <dbReference type="ARBA" id="ARBA00013064"/>
    </source>
</evidence>
<sequence>MYGSDNILPMDEAGYAVDEGKKLSLDQLRAQAVKYKTLAKTEFAQARDKQLLVSHVRQQKFYEQAIQAREDKPLREADELQGNVATDAPSTDTLLTEVQPGLYISSYEVLQHDELLKHQGISHILSVCRHFHPSSKQQADYTCLQIDALDTTEQDLIQLFDKCNAFITEALRNGKVLVHCHAGQSRSVAVVAAYLMSASNVPLASAIDLISSKRQIDLSDTFRRQLQVYAQCGNRVDPTHEAYQTWRLQHRNGVLRLQDDTIAASPGLHTAIRCKKCRFVLASEKHIQRHSPKELTAGPCAHLFIDPVRWMKAELDLGLLEGRFTCPGRNCHAKIGSYAWQGMNCSCRAWILPGLALHRSRVDEFKTAKEVVVVPARKDAAPS</sequence>
<organism evidence="7 8">
    <name type="scientific">Protomyces lactucae-debilis</name>
    <dbReference type="NCBI Taxonomy" id="2754530"/>
    <lineage>
        <taxon>Eukaryota</taxon>
        <taxon>Fungi</taxon>
        <taxon>Dikarya</taxon>
        <taxon>Ascomycota</taxon>
        <taxon>Taphrinomycotina</taxon>
        <taxon>Taphrinomycetes</taxon>
        <taxon>Taphrinales</taxon>
        <taxon>Protomycetaceae</taxon>
        <taxon>Protomyces</taxon>
    </lineage>
</organism>
<dbReference type="GO" id="GO:0005634">
    <property type="term" value="C:nucleus"/>
    <property type="evidence" value="ECO:0007669"/>
    <property type="project" value="TreeGrafter"/>
</dbReference>
<protein>
    <recommendedName>
        <fullName evidence="2">protein-tyrosine-phosphatase</fullName>
        <ecNumber evidence="2">3.1.3.48</ecNumber>
    </recommendedName>
</protein>
<dbReference type="AlphaFoldDB" id="A0A1Y2FGK0"/>
<dbReference type="PANTHER" id="PTHR45848:SF4">
    <property type="entry name" value="DUAL SPECIFICITY PROTEIN PHOSPHATASE 12"/>
    <property type="match status" value="1"/>
</dbReference>
<dbReference type="CDD" id="cd14498">
    <property type="entry name" value="DSP"/>
    <property type="match status" value="1"/>
</dbReference>
<dbReference type="EMBL" id="MCFI01000008">
    <property type="protein sequence ID" value="ORY83049.1"/>
    <property type="molecule type" value="Genomic_DNA"/>
</dbReference>
<evidence type="ECO:0000256" key="4">
    <source>
        <dbReference type="ARBA" id="ARBA00022912"/>
    </source>
</evidence>
<dbReference type="InterPro" id="IPR029021">
    <property type="entry name" value="Prot-tyrosine_phosphatase-like"/>
</dbReference>
<dbReference type="GO" id="GO:0004725">
    <property type="term" value="F:protein tyrosine phosphatase activity"/>
    <property type="evidence" value="ECO:0007669"/>
    <property type="project" value="UniProtKB-EC"/>
</dbReference>
<dbReference type="GeneID" id="63787748"/>
<keyword evidence="8" id="KW-1185">Reference proteome</keyword>
<evidence type="ECO:0000259" key="6">
    <source>
        <dbReference type="PROSITE" id="PS50056"/>
    </source>
</evidence>
<feature type="domain" description="Tyrosine-protein phosphatase" evidence="5">
    <location>
        <begin position="94"/>
        <end position="235"/>
    </location>
</feature>
<dbReference type="Proteomes" id="UP000193685">
    <property type="component" value="Unassembled WGS sequence"/>
</dbReference>
<dbReference type="InterPro" id="IPR000387">
    <property type="entry name" value="Tyr_Pase_dom"/>
</dbReference>
<dbReference type="PROSITE" id="PS50054">
    <property type="entry name" value="TYR_PHOSPHATASE_DUAL"/>
    <property type="match status" value="1"/>
</dbReference>
<dbReference type="InterPro" id="IPR020422">
    <property type="entry name" value="TYR_PHOSPHATASE_DUAL_dom"/>
</dbReference>
<keyword evidence="4" id="KW-0904">Protein phosphatase</keyword>
<dbReference type="STRING" id="56484.A0A1Y2FGK0"/>
<evidence type="ECO:0000313" key="8">
    <source>
        <dbReference type="Proteomes" id="UP000193685"/>
    </source>
</evidence>
<evidence type="ECO:0000313" key="7">
    <source>
        <dbReference type="EMBL" id="ORY83049.1"/>
    </source>
</evidence>
<dbReference type="RefSeq" id="XP_040725630.1">
    <property type="nucleotide sequence ID" value="XM_040871149.1"/>
</dbReference>